<gene>
    <name evidence="5" type="ORF">CVT24_011833</name>
</gene>
<dbReference type="AlphaFoldDB" id="A0A409YNS3"/>
<dbReference type="InterPro" id="IPR018466">
    <property type="entry name" value="Kre9/Knh1-like_N"/>
</dbReference>
<proteinExistence type="predicted"/>
<evidence type="ECO:0000256" key="3">
    <source>
        <dbReference type="SAM" id="SignalP"/>
    </source>
</evidence>
<dbReference type="Proteomes" id="UP000284842">
    <property type="component" value="Unassembled WGS sequence"/>
</dbReference>
<feature type="region of interest" description="Disordered" evidence="2">
    <location>
        <begin position="120"/>
        <end position="145"/>
    </location>
</feature>
<sequence>MRAFAVVSALIASTLAYTITSPSDTQDWNNDGAQSLSWQRVDTDPATFAVVLFNRSTQSSTLIASNVDGKTGSLKIEPPSGGWPHGDDFRIRLVRDPQSLTAILAESQDFDIDDVPLASRTATTSSSPTPTSPTQGGNASQTPGAASSLTVQTGLVALMSMLGFALV</sequence>
<evidence type="ECO:0000256" key="2">
    <source>
        <dbReference type="SAM" id="MobiDB-lite"/>
    </source>
</evidence>
<evidence type="ECO:0000256" key="1">
    <source>
        <dbReference type="ARBA" id="ARBA00022729"/>
    </source>
</evidence>
<feature type="compositionally biased region" description="Low complexity" evidence="2">
    <location>
        <begin position="123"/>
        <end position="134"/>
    </location>
</feature>
<accession>A0A409YNS3</accession>
<evidence type="ECO:0000259" key="4">
    <source>
        <dbReference type="Pfam" id="PF10342"/>
    </source>
</evidence>
<dbReference type="OrthoDB" id="5316007at2759"/>
<dbReference type="PANTHER" id="PTHR35185:SF1">
    <property type="entry name" value="UPF0619 GPI-ANCHORED MEMBRANE PROTEIN C1322.10"/>
    <property type="match status" value="1"/>
</dbReference>
<dbReference type="InParanoid" id="A0A409YNS3"/>
<keyword evidence="1 3" id="KW-0732">Signal</keyword>
<evidence type="ECO:0000313" key="5">
    <source>
        <dbReference type="EMBL" id="PPR04711.1"/>
    </source>
</evidence>
<organism evidence="5 6">
    <name type="scientific">Panaeolus cyanescens</name>
    <dbReference type="NCBI Taxonomy" id="181874"/>
    <lineage>
        <taxon>Eukaryota</taxon>
        <taxon>Fungi</taxon>
        <taxon>Dikarya</taxon>
        <taxon>Basidiomycota</taxon>
        <taxon>Agaricomycotina</taxon>
        <taxon>Agaricomycetes</taxon>
        <taxon>Agaricomycetidae</taxon>
        <taxon>Agaricales</taxon>
        <taxon>Agaricineae</taxon>
        <taxon>Galeropsidaceae</taxon>
        <taxon>Panaeolus</taxon>
    </lineage>
</organism>
<keyword evidence="6" id="KW-1185">Reference proteome</keyword>
<dbReference type="EMBL" id="NHTK01000902">
    <property type="protein sequence ID" value="PPR04711.1"/>
    <property type="molecule type" value="Genomic_DNA"/>
</dbReference>
<comment type="caution">
    <text evidence="5">The sequence shown here is derived from an EMBL/GenBank/DDBJ whole genome shotgun (WGS) entry which is preliminary data.</text>
</comment>
<feature type="compositionally biased region" description="Polar residues" evidence="2">
    <location>
        <begin position="135"/>
        <end position="145"/>
    </location>
</feature>
<name>A0A409YNS3_9AGAR</name>
<feature type="domain" description="Yeast cell wall synthesis Kre9/Knh1-like N-terminal" evidence="4">
    <location>
        <begin position="21"/>
        <end position="112"/>
    </location>
</feature>
<evidence type="ECO:0000313" key="6">
    <source>
        <dbReference type="Proteomes" id="UP000284842"/>
    </source>
</evidence>
<dbReference type="InterPro" id="IPR052479">
    <property type="entry name" value="GPI-anchor_Adhesion_Reg"/>
</dbReference>
<feature type="signal peptide" evidence="3">
    <location>
        <begin position="1"/>
        <end position="16"/>
    </location>
</feature>
<dbReference type="Pfam" id="PF10342">
    <property type="entry name" value="Kre9_KNH"/>
    <property type="match status" value="1"/>
</dbReference>
<feature type="chain" id="PRO_5019423496" description="Yeast cell wall synthesis Kre9/Knh1-like N-terminal domain-containing protein" evidence="3">
    <location>
        <begin position="17"/>
        <end position="167"/>
    </location>
</feature>
<dbReference type="PANTHER" id="PTHR35185">
    <property type="entry name" value="SERINE/THREONINE-RICH PROTEIN ADG2-RELATED"/>
    <property type="match status" value="1"/>
</dbReference>
<protein>
    <recommendedName>
        <fullName evidence="4">Yeast cell wall synthesis Kre9/Knh1-like N-terminal domain-containing protein</fullName>
    </recommendedName>
</protein>
<reference evidence="5 6" key="1">
    <citation type="journal article" date="2018" name="Evol. Lett.">
        <title>Horizontal gene cluster transfer increased hallucinogenic mushroom diversity.</title>
        <authorList>
            <person name="Reynolds H.T."/>
            <person name="Vijayakumar V."/>
            <person name="Gluck-Thaler E."/>
            <person name="Korotkin H.B."/>
            <person name="Matheny P.B."/>
            <person name="Slot J.C."/>
        </authorList>
    </citation>
    <scope>NUCLEOTIDE SEQUENCE [LARGE SCALE GENOMIC DNA]</scope>
    <source>
        <strain evidence="5 6">2629</strain>
    </source>
</reference>
<dbReference type="STRING" id="181874.A0A409YNS3"/>